<dbReference type="InterPro" id="IPR013332">
    <property type="entry name" value="KPR_N"/>
</dbReference>
<evidence type="ECO:0000256" key="4">
    <source>
        <dbReference type="ARBA" id="ARBA00013014"/>
    </source>
</evidence>
<evidence type="ECO:0000256" key="5">
    <source>
        <dbReference type="ARBA" id="ARBA00019465"/>
    </source>
</evidence>
<dbReference type="STRING" id="1218492.JG30_02940"/>
<comment type="caution">
    <text evidence="14">The sequence shown here is derived from an EMBL/GenBank/DDBJ whole genome shotgun (WGS) entry which is preliminary data.</text>
</comment>
<comment type="pathway">
    <text evidence="2 11">Cofactor biosynthesis; (R)-pantothenate biosynthesis; (R)-pantoate from 3-methyl-2-oxobutanoate: step 2/2.</text>
</comment>
<dbReference type="HOGENOM" id="CLU_031468_0_0_9"/>
<dbReference type="PANTHER" id="PTHR43765:SF2">
    <property type="entry name" value="2-DEHYDROPANTOATE 2-REDUCTASE"/>
    <property type="match status" value="1"/>
</dbReference>
<dbReference type="GO" id="GO:0008677">
    <property type="term" value="F:2-dehydropantoate 2-reductase activity"/>
    <property type="evidence" value="ECO:0007669"/>
    <property type="project" value="UniProtKB-EC"/>
</dbReference>
<dbReference type="SUPFAM" id="SSF48179">
    <property type="entry name" value="6-phosphogluconate dehydrogenase C-terminal domain-like"/>
    <property type="match status" value="1"/>
</dbReference>
<evidence type="ECO:0000256" key="11">
    <source>
        <dbReference type="RuleBase" id="RU362068"/>
    </source>
</evidence>
<evidence type="ECO:0000313" key="14">
    <source>
        <dbReference type="EMBL" id="KJY62831.1"/>
    </source>
</evidence>
<dbReference type="SUPFAM" id="SSF51735">
    <property type="entry name" value="NAD(P)-binding Rossmann-fold domains"/>
    <property type="match status" value="1"/>
</dbReference>
<evidence type="ECO:0000256" key="9">
    <source>
        <dbReference type="ARBA" id="ARBA00032024"/>
    </source>
</evidence>
<dbReference type="OrthoDB" id="9800163at2"/>
<dbReference type="InterPro" id="IPR036291">
    <property type="entry name" value="NAD(P)-bd_dom_sf"/>
</dbReference>
<comment type="catalytic activity">
    <reaction evidence="10 11">
        <text>(R)-pantoate + NADP(+) = 2-dehydropantoate + NADPH + H(+)</text>
        <dbReference type="Rhea" id="RHEA:16233"/>
        <dbReference type="ChEBI" id="CHEBI:11561"/>
        <dbReference type="ChEBI" id="CHEBI:15378"/>
        <dbReference type="ChEBI" id="CHEBI:15980"/>
        <dbReference type="ChEBI" id="CHEBI:57783"/>
        <dbReference type="ChEBI" id="CHEBI:58349"/>
        <dbReference type="EC" id="1.1.1.169"/>
    </reaction>
</comment>
<dbReference type="GO" id="GO:0015940">
    <property type="term" value="P:pantothenate biosynthetic process"/>
    <property type="evidence" value="ECO:0007669"/>
    <property type="project" value="UniProtKB-UniPathway"/>
</dbReference>
<evidence type="ECO:0000256" key="6">
    <source>
        <dbReference type="ARBA" id="ARBA00022655"/>
    </source>
</evidence>
<dbReference type="InterPro" id="IPR013752">
    <property type="entry name" value="KPA_reductase"/>
</dbReference>
<dbReference type="Proteomes" id="UP000033558">
    <property type="component" value="Unassembled WGS sequence"/>
</dbReference>
<evidence type="ECO:0000259" key="12">
    <source>
        <dbReference type="Pfam" id="PF02558"/>
    </source>
</evidence>
<feature type="domain" description="Ketopantoate reductase C-terminal" evidence="13">
    <location>
        <begin position="180"/>
        <end position="306"/>
    </location>
</feature>
<dbReference type="GO" id="GO:0050661">
    <property type="term" value="F:NADP binding"/>
    <property type="evidence" value="ECO:0007669"/>
    <property type="project" value="TreeGrafter"/>
</dbReference>
<dbReference type="Gene3D" id="3.40.50.720">
    <property type="entry name" value="NAD(P)-binding Rossmann-like Domain"/>
    <property type="match status" value="1"/>
</dbReference>
<evidence type="ECO:0000256" key="10">
    <source>
        <dbReference type="ARBA" id="ARBA00048793"/>
    </source>
</evidence>
<evidence type="ECO:0000256" key="8">
    <source>
        <dbReference type="ARBA" id="ARBA00023002"/>
    </source>
</evidence>
<keyword evidence="15" id="KW-1185">Reference proteome</keyword>
<evidence type="ECO:0000259" key="13">
    <source>
        <dbReference type="Pfam" id="PF08546"/>
    </source>
</evidence>
<name>A0A0F4LZ30_9LACO</name>
<dbReference type="Gene3D" id="1.10.1040.10">
    <property type="entry name" value="N-(1-d-carboxylethyl)-l-norvaline Dehydrogenase, domain 2"/>
    <property type="match status" value="1"/>
</dbReference>
<evidence type="ECO:0000256" key="7">
    <source>
        <dbReference type="ARBA" id="ARBA00022857"/>
    </source>
</evidence>
<dbReference type="InterPro" id="IPR003710">
    <property type="entry name" value="ApbA"/>
</dbReference>
<dbReference type="InterPro" id="IPR013328">
    <property type="entry name" value="6PGD_dom2"/>
</dbReference>
<evidence type="ECO:0000256" key="3">
    <source>
        <dbReference type="ARBA" id="ARBA00007870"/>
    </source>
</evidence>
<gene>
    <name evidence="14" type="ORF">JG30_02940</name>
</gene>
<dbReference type="EMBL" id="JXJQ01000003">
    <property type="protein sequence ID" value="KJY62831.1"/>
    <property type="molecule type" value="Genomic_DNA"/>
</dbReference>
<feature type="domain" description="Ketopantoate reductase N-terminal" evidence="12">
    <location>
        <begin position="3"/>
        <end position="153"/>
    </location>
</feature>
<reference evidence="14 15" key="1">
    <citation type="submission" date="2015-01" db="EMBL/GenBank/DDBJ databases">
        <title>Comparative genomics of the lactic acid bacteria isolated from the honey bee gut.</title>
        <authorList>
            <person name="Ellegaard K.M."/>
            <person name="Tamarit D."/>
            <person name="Javelind E."/>
            <person name="Olofsson T."/>
            <person name="Andersson S.G."/>
            <person name="Vasquez A."/>
        </authorList>
    </citation>
    <scope>NUCLEOTIDE SEQUENCE [LARGE SCALE GENOMIC DNA]</scope>
    <source>
        <strain evidence="14 15">Bin4</strain>
    </source>
</reference>
<evidence type="ECO:0000256" key="1">
    <source>
        <dbReference type="ARBA" id="ARBA00002919"/>
    </source>
</evidence>
<evidence type="ECO:0000256" key="2">
    <source>
        <dbReference type="ARBA" id="ARBA00004994"/>
    </source>
</evidence>
<dbReference type="InterPro" id="IPR050838">
    <property type="entry name" value="Ketopantoate_reductase"/>
</dbReference>
<proteinExistence type="inferred from homology"/>
<dbReference type="EC" id="1.1.1.169" evidence="4 11"/>
<sequence>MNITIVGAGGMGSRFAVMLKQAGNDVTLIDGWKDNVQAIREHGIQAQYNGDPLVVKLPIYELAEVDQIPATSELVILFVKSNQLDQTCNQIKKLLTPNTYILCLLNGLGHEEVLQKYIDTNRLLLGITMWTAGMQGPGHPILQGNGNIELQNFGDQGEDFAQKVVQVMDDAGLNAVYSQNVKYSIWRKACVNGTLNCLCSLLECNMKQLGQTKEAPEFLKTIIAEFAAVASHEGVDLDQKEVYQHIAETFDGDIAEHYPSMYQDLVQNHRLTEIDYINGAVWRKGQKYGVPTPYCQLITQLIHAKEQILCK</sequence>
<dbReference type="UniPathway" id="UPA00028">
    <property type="reaction ID" value="UER00004"/>
</dbReference>
<dbReference type="Pfam" id="PF08546">
    <property type="entry name" value="ApbA_C"/>
    <property type="match status" value="1"/>
</dbReference>
<keyword evidence="6 11" id="KW-0566">Pantothenate biosynthesis</keyword>
<dbReference type="Pfam" id="PF02558">
    <property type="entry name" value="ApbA"/>
    <property type="match status" value="1"/>
</dbReference>
<dbReference type="GO" id="GO:0005737">
    <property type="term" value="C:cytoplasm"/>
    <property type="evidence" value="ECO:0007669"/>
    <property type="project" value="TreeGrafter"/>
</dbReference>
<dbReference type="RefSeq" id="WP_046315570.1">
    <property type="nucleotide sequence ID" value="NZ_JAMBJK010000023.1"/>
</dbReference>
<dbReference type="PANTHER" id="PTHR43765">
    <property type="entry name" value="2-DEHYDROPANTOATE 2-REDUCTASE-RELATED"/>
    <property type="match status" value="1"/>
</dbReference>
<keyword evidence="7 11" id="KW-0521">NADP</keyword>
<organism evidence="14 15">
    <name type="scientific">Bombilactobacillus mellifer</name>
    <dbReference type="NCBI Taxonomy" id="1218492"/>
    <lineage>
        <taxon>Bacteria</taxon>
        <taxon>Bacillati</taxon>
        <taxon>Bacillota</taxon>
        <taxon>Bacilli</taxon>
        <taxon>Lactobacillales</taxon>
        <taxon>Lactobacillaceae</taxon>
        <taxon>Bombilactobacillus</taxon>
    </lineage>
</organism>
<comment type="function">
    <text evidence="1 11">Catalyzes the NADPH-dependent reduction of ketopantoate into pantoic acid.</text>
</comment>
<evidence type="ECO:0000313" key="15">
    <source>
        <dbReference type="Proteomes" id="UP000033558"/>
    </source>
</evidence>
<dbReference type="NCBIfam" id="TIGR00745">
    <property type="entry name" value="apbA_panE"/>
    <property type="match status" value="1"/>
</dbReference>
<keyword evidence="8 11" id="KW-0560">Oxidoreductase</keyword>
<accession>A0A0F4LZ30</accession>
<comment type="similarity">
    <text evidence="3 11">Belongs to the ketopantoate reductase family.</text>
</comment>
<protein>
    <recommendedName>
        <fullName evidence="5 11">2-dehydropantoate 2-reductase</fullName>
        <ecNumber evidence="4 11">1.1.1.169</ecNumber>
    </recommendedName>
    <alternativeName>
        <fullName evidence="9 11">Ketopantoate reductase</fullName>
    </alternativeName>
</protein>
<dbReference type="InterPro" id="IPR008927">
    <property type="entry name" value="6-PGluconate_DH-like_C_sf"/>
</dbReference>
<dbReference type="NCBIfam" id="NF005088">
    <property type="entry name" value="PRK06522.1-2"/>
    <property type="match status" value="1"/>
</dbReference>
<dbReference type="AlphaFoldDB" id="A0A0F4LZ30"/>
<dbReference type="PATRIC" id="fig|1218492.5.peg.410"/>